<dbReference type="InterPro" id="IPR043128">
    <property type="entry name" value="Rev_trsase/Diguanyl_cyclase"/>
</dbReference>
<dbReference type="InterPro" id="IPR029787">
    <property type="entry name" value="Nucleotide_cyclase"/>
</dbReference>
<proteinExistence type="predicted"/>
<gene>
    <name evidence="2" type="ORF">SDC9_204618</name>
</gene>
<dbReference type="SUPFAM" id="SSF55073">
    <property type="entry name" value="Nucleotide cyclase"/>
    <property type="match status" value="1"/>
</dbReference>
<dbReference type="Pfam" id="PF00990">
    <property type="entry name" value="GGDEF"/>
    <property type="match status" value="1"/>
</dbReference>
<feature type="domain" description="GGDEF" evidence="1">
    <location>
        <begin position="1"/>
        <end position="66"/>
    </location>
</feature>
<name>A0A645IZQ1_9ZZZZ</name>
<dbReference type="PANTHER" id="PTHR46663">
    <property type="entry name" value="DIGUANYLATE CYCLASE DGCT-RELATED"/>
    <property type="match status" value="1"/>
</dbReference>
<evidence type="ECO:0000259" key="1">
    <source>
        <dbReference type="PROSITE" id="PS50887"/>
    </source>
</evidence>
<dbReference type="EMBL" id="VSSQ01127851">
    <property type="protein sequence ID" value="MPN56925.1"/>
    <property type="molecule type" value="Genomic_DNA"/>
</dbReference>
<evidence type="ECO:0000313" key="2">
    <source>
        <dbReference type="EMBL" id="MPN56925.1"/>
    </source>
</evidence>
<organism evidence="2">
    <name type="scientific">bioreactor metagenome</name>
    <dbReference type="NCBI Taxonomy" id="1076179"/>
    <lineage>
        <taxon>unclassified sequences</taxon>
        <taxon>metagenomes</taxon>
        <taxon>ecological metagenomes</taxon>
    </lineage>
</organism>
<dbReference type="Gene3D" id="3.30.70.270">
    <property type="match status" value="1"/>
</dbReference>
<sequence>MLAEKIINTLRSPFILNGRQFFTSASAGVALYPQDGTDCETLIKNADLAMYSSKLRGKNQYAFCSDPPLMACEPAAATGNSGQPFNC</sequence>
<dbReference type="PROSITE" id="PS50887">
    <property type="entry name" value="GGDEF"/>
    <property type="match status" value="1"/>
</dbReference>
<dbReference type="CDD" id="cd01949">
    <property type="entry name" value="GGDEF"/>
    <property type="match status" value="1"/>
</dbReference>
<protein>
    <recommendedName>
        <fullName evidence="1">GGDEF domain-containing protein</fullName>
    </recommendedName>
</protein>
<dbReference type="AlphaFoldDB" id="A0A645IZQ1"/>
<reference evidence="2" key="1">
    <citation type="submission" date="2019-08" db="EMBL/GenBank/DDBJ databases">
        <authorList>
            <person name="Kucharzyk K."/>
            <person name="Murdoch R.W."/>
            <person name="Higgins S."/>
            <person name="Loffler F."/>
        </authorList>
    </citation>
    <scope>NUCLEOTIDE SEQUENCE</scope>
</reference>
<dbReference type="InterPro" id="IPR052163">
    <property type="entry name" value="DGC-Regulatory_Protein"/>
</dbReference>
<dbReference type="PANTHER" id="PTHR46663:SF3">
    <property type="entry name" value="SLL0267 PROTEIN"/>
    <property type="match status" value="1"/>
</dbReference>
<accession>A0A645IZQ1</accession>
<dbReference type="InterPro" id="IPR000160">
    <property type="entry name" value="GGDEF_dom"/>
</dbReference>
<comment type="caution">
    <text evidence="2">The sequence shown here is derived from an EMBL/GenBank/DDBJ whole genome shotgun (WGS) entry which is preliminary data.</text>
</comment>